<accession>D3DZM9</accession>
<evidence type="ECO:0000313" key="2">
    <source>
        <dbReference type="Proteomes" id="UP000008680"/>
    </source>
</evidence>
<dbReference type="GO" id="GO:0003676">
    <property type="term" value="F:nucleic acid binding"/>
    <property type="evidence" value="ECO:0007669"/>
    <property type="project" value="InterPro"/>
</dbReference>
<gene>
    <name evidence="1" type="ordered locus">mru_1857</name>
</gene>
<dbReference type="InterPro" id="IPR019271">
    <property type="entry name" value="DUF2284_metal-binding"/>
</dbReference>
<sequence length="183" mass="20446">MVFMIDLDQLKKEINDLTKDYKGFEFKYIDTDSIVVEPWTRLKCQYGCPNYGKTLVCPPFTPKAEEFIGMVNSYKTAILFQISLASLEDDIGGITKVSVDIENLCAHFGYYKAFGMGAGPCMVCKSKGEECSLDACKYPNEARPSGEACGVDIHKTIENNGYDILGIDEENNSYFCYGIVLLE</sequence>
<dbReference type="STRING" id="634498.mru_1857"/>
<dbReference type="AlphaFoldDB" id="D3DZM9"/>
<dbReference type="EMBL" id="CP001719">
    <property type="protein sequence ID" value="ADC47707.1"/>
    <property type="molecule type" value="Genomic_DNA"/>
</dbReference>
<dbReference type="Pfam" id="PF10050">
    <property type="entry name" value="DUF2284"/>
    <property type="match status" value="1"/>
</dbReference>
<dbReference type="PROSITE" id="PS00116">
    <property type="entry name" value="DNA_POLYMERASE_B"/>
    <property type="match status" value="1"/>
</dbReference>
<dbReference type="eggNOG" id="arCOG04361">
    <property type="taxonomic scope" value="Archaea"/>
</dbReference>
<reference evidence="1 2" key="1">
    <citation type="journal article" date="2010" name="PLoS ONE">
        <title>The genome sequence of the rumen methanogen Methanobrevibacter ruminantium reveals new possibilities for controlling ruminant methane emissions.</title>
        <authorList>
            <person name="Leahy S.C."/>
            <person name="Kelly W.J."/>
            <person name="Altermann E."/>
            <person name="Ronimus R.S."/>
            <person name="Yeoman C.J."/>
            <person name="Pacheco D.M."/>
            <person name="Li D."/>
            <person name="Kong Z."/>
            <person name="McTavish S."/>
            <person name="Sang C."/>
            <person name="Lambie S.C."/>
            <person name="Janssen P.H."/>
            <person name="Dey D."/>
            <person name="Attwood G.T."/>
        </authorList>
    </citation>
    <scope>NUCLEOTIDE SEQUENCE [LARGE SCALE GENOMIC DNA]</scope>
    <source>
        <strain evidence="2">ATCC 35063 / DSM 1093 / JCM 13430 / OCM 146 / M1</strain>
    </source>
</reference>
<dbReference type="KEGG" id="mru:mru_1857"/>
<dbReference type="PATRIC" id="fig|634498.28.peg.1857"/>
<name>D3DZM9_METRM</name>
<dbReference type="InterPro" id="IPR017964">
    <property type="entry name" value="DNA-dir_DNA_pol_B_CS"/>
</dbReference>
<keyword evidence="2" id="KW-1185">Reference proteome</keyword>
<evidence type="ECO:0000313" key="1">
    <source>
        <dbReference type="EMBL" id="ADC47707.1"/>
    </source>
</evidence>
<dbReference type="Proteomes" id="UP000008680">
    <property type="component" value="Chromosome"/>
</dbReference>
<proteinExistence type="predicted"/>
<dbReference type="HOGENOM" id="CLU_097790_1_0_2"/>
<protein>
    <recommendedName>
        <fullName evidence="3">Metal-binding protein</fullName>
    </recommendedName>
</protein>
<evidence type="ECO:0008006" key="3">
    <source>
        <dbReference type="Google" id="ProtNLM"/>
    </source>
</evidence>
<dbReference type="GO" id="GO:0000166">
    <property type="term" value="F:nucleotide binding"/>
    <property type="evidence" value="ECO:0007669"/>
    <property type="project" value="InterPro"/>
</dbReference>
<organism evidence="1 2">
    <name type="scientific">Methanobrevibacter ruminantium (strain ATCC 35063 / DSM 1093 / JCM 13430 / OCM 146 / M1)</name>
    <name type="common">Methanobacterium ruminantium</name>
    <dbReference type="NCBI Taxonomy" id="634498"/>
    <lineage>
        <taxon>Archaea</taxon>
        <taxon>Methanobacteriati</taxon>
        <taxon>Methanobacteriota</taxon>
        <taxon>Methanomada group</taxon>
        <taxon>Methanobacteria</taxon>
        <taxon>Methanobacteriales</taxon>
        <taxon>Methanobacteriaceae</taxon>
        <taxon>Methanobrevibacter</taxon>
    </lineage>
</organism>